<dbReference type="RefSeq" id="WP_102951186.1">
    <property type="nucleotide sequence ID" value="NZ_CP024847.1"/>
</dbReference>
<dbReference type="OrthoDB" id="8666056at2"/>
<name>A0A2I7N625_9NEIS</name>
<sequence length="243" mass="27773">MTQKNNTLLSVVMPIYKTDETYLREAIESVLAQTYPDFEFLVINDSPEDEARLKSIVDSYNDKRINWITNSSNLEIAASSNIGIDHAQGLFIAMMDHDDICMPMRFETQIRFLINNPSIGFVGGQAEGFYPDKSSVRLDYQISSSVKELKQSFFDGVPFLNPSVMFRKSALGNLRYDPNYKVCADYDLFARLIFGQNILANNLPEVILHYRFHNASTSLNQYLLAEEETNKVQTWISELTFSS</sequence>
<dbReference type="EMBL" id="CP024847">
    <property type="protein sequence ID" value="AUR51890.1"/>
    <property type="molecule type" value="Genomic_DNA"/>
</dbReference>
<dbReference type="SUPFAM" id="SSF53448">
    <property type="entry name" value="Nucleotide-diphospho-sugar transferases"/>
    <property type="match status" value="1"/>
</dbReference>
<dbReference type="Pfam" id="PF00535">
    <property type="entry name" value="Glycos_transf_2"/>
    <property type="match status" value="1"/>
</dbReference>
<feature type="domain" description="Glycosyltransferase 2-like" evidence="1">
    <location>
        <begin position="10"/>
        <end position="169"/>
    </location>
</feature>
<organism evidence="2 3">
    <name type="scientific">Aquella oligotrophica</name>
    <dbReference type="NCBI Taxonomy" id="2067065"/>
    <lineage>
        <taxon>Bacteria</taxon>
        <taxon>Pseudomonadati</taxon>
        <taxon>Pseudomonadota</taxon>
        <taxon>Betaproteobacteria</taxon>
        <taxon>Neisseriales</taxon>
        <taxon>Neisseriaceae</taxon>
        <taxon>Aquella</taxon>
    </lineage>
</organism>
<reference evidence="3" key="1">
    <citation type="submission" date="2017-11" db="EMBL/GenBank/DDBJ databases">
        <authorList>
            <person name="Chan K.G."/>
            <person name="Lee L.S."/>
        </authorList>
    </citation>
    <scope>NUCLEOTIDE SEQUENCE [LARGE SCALE GENOMIC DNA]</scope>
    <source>
        <strain evidence="3">DSM 100970</strain>
    </source>
</reference>
<evidence type="ECO:0000313" key="3">
    <source>
        <dbReference type="Proteomes" id="UP000236655"/>
    </source>
</evidence>
<dbReference type="InterPro" id="IPR029044">
    <property type="entry name" value="Nucleotide-diphossugar_trans"/>
</dbReference>
<dbReference type="AlphaFoldDB" id="A0A2I7N625"/>
<protein>
    <recommendedName>
        <fullName evidence="1">Glycosyltransferase 2-like domain-containing protein</fullName>
    </recommendedName>
</protein>
<dbReference type="Gene3D" id="3.90.550.10">
    <property type="entry name" value="Spore Coat Polysaccharide Biosynthesis Protein SpsA, Chain A"/>
    <property type="match status" value="1"/>
</dbReference>
<dbReference type="KEGG" id="nba:CUN60_06125"/>
<proteinExistence type="predicted"/>
<accession>A0A2I7N625</accession>
<dbReference type="InterPro" id="IPR001173">
    <property type="entry name" value="Glyco_trans_2-like"/>
</dbReference>
<gene>
    <name evidence="2" type="ORF">CUN60_06125</name>
</gene>
<dbReference type="Proteomes" id="UP000236655">
    <property type="component" value="Chromosome"/>
</dbReference>
<evidence type="ECO:0000313" key="2">
    <source>
        <dbReference type="EMBL" id="AUR51890.1"/>
    </source>
</evidence>
<dbReference type="PANTHER" id="PTHR22916">
    <property type="entry name" value="GLYCOSYLTRANSFERASE"/>
    <property type="match status" value="1"/>
</dbReference>
<dbReference type="PANTHER" id="PTHR22916:SF3">
    <property type="entry name" value="UDP-GLCNAC:BETAGAL BETA-1,3-N-ACETYLGLUCOSAMINYLTRANSFERASE-LIKE PROTEIN 1"/>
    <property type="match status" value="1"/>
</dbReference>
<dbReference type="GO" id="GO:0016758">
    <property type="term" value="F:hexosyltransferase activity"/>
    <property type="evidence" value="ECO:0007669"/>
    <property type="project" value="UniProtKB-ARBA"/>
</dbReference>
<keyword evidence="3" id="KW-1185">Reference proteome</keyword>
<evidence type="ECO:0000259" key="1">
    <source>
        <dbReference type="Pfam" id="PF00535"/>
    </source>
</evidence>